<gene>
    <name evidence="3" type="ORF">V2K49_35115</name>
</gene>
<evidence type="ECO:0000259" key="2">
    <source>
        <dbReference type="Pfam" id="PF01370"/>
    </source>
</evidence>
<reference evidence="3 4" key="1">
    <citation type="submission" date="2023-11" db="EMBL/GenBank/DDBJ databases">
        <title>30 novel species of actinomycetes from the DSMZ collection.</title>
        <authorList>
            <person name="Nouioui I."/>
        </authorList>
    </citation>
    <scope>NUCLEOTIDE SEQUENCE [LARGE SCALE GENOMIC DNA]</scope>
    <source>
        <strain evidence="3 4">DSM 41602</strain>
    </source>
</reference>
<dbReference type="AlphaFoldDB" id="A0ABD5JIK7"/>
<accession>A0ABD5JIK7</accession>
<feature type="domain" description="NAD-dependent epimerase/dehydratase" evidence="2">
    <location>
        <begin position="4"/>
        <end position="98"/>
    </location>
</feature>
<evidence type="ECO:0000256" key="1">
    <source>
        <dbReference type="SAM" id="MobiDB-lite"/>
    </source>
</evidence>
<organism evidence="3 4">
    <name type="scientific">Streptomyces antimycoticus</name>
    <dbReference type="NCBI Taxonomy" id="68175"/>
    <lineage>
        <taxon>Bacteria</taxon>
        <taxon>Bacillati</taxon>
        <taxon>Actinomycetota</taxon>
        <taxon>Actinomycetes</taxon>
        <taxon>Kitasatosporales</taxon>
        <taxon>Streptomycetaceae</taxon>
        <taxon>Streptomyces</taxon>
        <taxon>Streptomyces violaceusniger group</taxon>
    </lineage>
</organism>
<evidence type="ECO:0000313" key="4">
    <source>
        <dbReference type="Proteomes" id="UP001354649"/>
    </source>
</evidence>
<dbReference type="Proteomes" id="UP001354649">
    <property type="component" value="Unassembled WGS sequence"/>
</dbReference>
<evidence type="ECO:0000313" key="3">
    <source>
        <dbReference type="EMBL" id="MEE4588245.1"/>
    </source>
</evidence>
<dbReference type="InterPro" id="IPR036291">
    <property type="entry name" value="NAD(P)-bd_dom_sf"/>
</dbReference>
<feature type="region of interest" description="Disordered" evidence="1">
    <location>
        <begin position="148"/>
        <end position="167"/>
    </location>
</feature>
<feature type="region of interest" description="Disordered" evidence="1">
    <location>
        <begin position="212"/>
        <end position="249"/>
    </location>
</feature>
<dbReference type="Gene3D" id="3.40.50.720">
    <property type="entry name" value="NAD(P)-binding Rossmann-like Domain"/>
    <property type="match status" value="1"/>
</dbReference>
<proteinExistence type="predicted"/>
<comment type="caution">
    <text evidence="3">The sequence shown here is derived from an EMBL/GenBank/DDBJ whole genome shotgun (WGS) entry which is preliminary data.</text>
</comment>
<dbReference type="PANTHER" id="PTHR48079:SF6">
    <property type="entry name" value="NAD(P)-BINDING DOMAIN-CONTAINING PROTEIN-RELATED"/>
    <property type="match status" value="1"/>
</dbReference>
<sequence>MRAFVTGATGFVGAAVVRKPLVAGHQVLGLARSDASAATLTAAGTEVHRGALEDLDSLHAGATVDRHCPRAAVRRLEHAGYRATWTNEVIGKDALAQRSVLPAPAGQMTFGAPAWQASTARLGPAARSGPVRRCSTQCRGIPATTHTPKDCTTCSTATSSPKRRRPHCSAAPFVRSWAGRPYRHRHRPRAPLADGAAGHEWAAERLANRPALWGGDRARRRPRSLPPAEPGLGMGRNEPQSGGRAAVLEEAGRRLRCQAQAQAQAQAQSRRW</sequence>
<dbReference type="InterPro" id="IPR001509">
    <property type="entry name" value="Epimerase_deHydtase"/>
</dbReference>
<name>A0ABD5JIK7_9ACTN</name>
<dbReference type="Pfam" id="PF01370">
    <property type="entry name" value="Epimerase"/>
    <property type="match status" value="1"/>
</dbReference>
<feature type="compositionally biased region" description="Polar residues" evidence="1">
    <location>
        <begin position="148"/>
        <end position="160"/>
    </location>
</feature>
<dbReference type="EMBL" id="JAZBJQ010000031">
    <property type="protein sequence ID" value="MEE4588245.1"/>
    <property type="molecule type" value="Genomic_DNA"/>
</dbReference>
<dbReference type="SUPFAM" id="SSF51735">
    <property type="entry name" value="NAD(P)-binding Rossmann-fold domains"/>
    <property type="match status" value="1"/>
</dbReference>
<dbReference type="InterPro" id="IPR051783">
    <property type="entry name" value="NAD(P)-dependent_oxidoreduct"/>
</dbReference>
<dbReference type="PANTHER" id="PTHR48079">
    <property type="entry name" value="PROTEIN YEEZ"/>
    <property type="match status" value="1"/>
</dbReference>
<protein>
    <submittedName>
        <fullName evidence="3">NAD-dependent epimerase/dehydratase family protein</fullName>
    </submittedName>
</protein>